<keyword evidence="1" id="KW-0812">Transmembrane</keyword>
<evidence type="ECO:0000313" key="3">
    <source>
        <dbReference type="Proteomes" id="UP000468735"/>
    </source>
</evidence>
<proteinExistence type="predicted"/>
<keyword evidence="3" id="KW-1185">Reference proteome</keyword>
<dbReference type="AlphaFoldDB" id="A0A6H9YRW3"/>
<protein>
    <submittedName>
        <fullName evidence="2">Uncharacterized protein</fullName>
    </submittedName>
</protein>
<keyword evidence="1" id="KW-1133">Transmembrane helix</keyword>
<feature type="transmembrane region" description="Helical" evidence="1">
    <location>
        <begin position="83"/>
        <end position="103"/>
    </location>
</feature>
<gene>
    <name evidence="2" type="ORF">F8566_19255</name>
</gene>
<evidence type="ECO:0000256" key="1">
    <source>
        <dbReference type="SAM" id="Phobius"/>
    </source>
</evidence>
<reference evidence="2 3" key="1">
    <citation type="submission" date="2019-09" db="EMBL/GenBank/DDBJ databases">
        <title>Actinomadura physcomitrii sp. nov., a novel actinomycete isolated from moss [Physcomitrium sphaericum (Ludw) Fuernr].</title>
        <authorList>
            <person name="Zhuang X."/>
            <person name="Liu C."/>
        </authorList>
    </citation>
    <scope>NUCLEOTIDE SEQUENCE [LARGE SCALE GENOMIC DNA]</scope>
    <source>
        <strain evidence="2 3">HMC1</strain>
    </source>
</reference>
<dbReference type="Proteomes" id="UP000468735">
    <property type="component" value="Unassembled WGS sequence"/>
</dbReference>
<evidence type="ECO:0000313" key="2">
    <source>
        <dbReference type="EMBL" id="KAB2348011.1"/>
    </source>
</evidence>
<name>A0A6H9YRW3_9ACTN</name>
<dbReference type="EMBL" id="WBMT01000008">
    <property type="protein sequence ID" value="KAB2348011.1"/>
    <property type="molecule type" value="Genomic_DNA"/>
</dbReference>
<sequence length="192" mass="21415">MELDEISTTARRVAAAFDMSPPQVEAGRTARWSPTGVSLRERGGSLVLIIGPQFHTLQSADADAALAEICAGYKIHPRTFRRLGLAFLALLAFLVIAMSLANFQTDVPGWGNVLGVGLLLVGWLLILVPWLRWFTYQIDREIFEALGWPVVHAALDFDRRNPLKVPLRWLTPGVATRRNRLATRHQFQPPVP</sequence>
<feature type="transmembrane region" description="Helical" evidence="1">
    <location>
        <begin position="109"/>
        <end position="131"/>
    </location>
</feature>
<accession>A0A6H9YRW3</accession>
<organism evidence="2 3">
    <name type="scientific">Actinomadura rudentiformis</name>
    <dbReference type="NCBI Taxonomy" id="359158"/>
    <lineage>
        <taxon>Bacteria</taxon>
        <taxon>Bacillati</taxon>
        <taxon>Actinomycetota</taxon>
        <taxon>Actinomycetes</taxon>
        <taxon>Streptosporangiales</taxon>
        <taxon>Thermomonosporaceae</taxon>
        <taxon>Actinomadura</taxon>
    </lineage>
</organism>
<dbReference type="RefSeq" id="WP_151561679.1">
    <property type="nucleotide sequence ID" value="NZ_WBMT01000008.1"/>
</dbReference>
<comment type="caution">
    <text evidence="2">The sequence shown here is derived from an EMBL/GenBank/DDBJ whole genome shotgun (WGS) entry which is preliminary data.</text>
</comment>
<keyword evidence="1" id="KW-0472">Membrane</keyword>